<keyword evidence="2" id="KW-1185">Reference proteome</keyword>
<name>A0ABR9DRA5_9MICO</name>
<dbReference type="RefSeq" id="WP_192279932.1">
    <property type="nucleotide sequence ID" value="NZ_JACZDF010000004.1"/>
</dbReference>
<accession>A0ABR9DRA5</accession>
<gene>
    <name evidence="1" type="ORF">IGS67_09275</name>
</gene>
<comment type="caution">
    <text evidence="1">The sequence shown here is derived from an EMBL/GenBank/DDBJ whole genome shotgun (WGS) entry which is preliminary data.</text>
</comment>
<reference evidence="1 2" key="1">
    <citation type="submission" date="2020-09" db="EMBL/GenBank/DDBJ databases">
        <title>Flavimobilis rhizosphaerae sp. nov., isolated from rhizosphere soil of Spartina alterniflora.</title>
        <authorList>
            <person name="Hanqin C."/>
        </authorList>
    </citation>
    <scope>NUCLEOTIDE SEQUENCE [LARGE SCALE GENOMIC DNA]</scope>
    <source>
        <strain evidence="1 2">GY 10621</strain>
    </source>
</reference>
<evidence type="ECO:0000313" key="2">
    <source>
        <dbReference type="Proteomes" id="UP000642107"/>
    </source>
</evidence>
<dbReference type="EMBL" id="JACZDF010000004">
    <property type="protein sequence ID" value="MBD9699677.1"/>
    <property type="molecule type" value="Genomic_DNA"/>
</dbReference>
<organism evidence="1 2">
    <name type="scientific">Flavimobilis rhizosphaerae</name>
    <dbReference type="NCBI Taxonomy" id="2775421"/>
    <lineage>
        <taxon>Bacteria</taxon>
        <taxon>Bacillati</taxon>
        <taxon>Actinomycetota</taxon>
        <taxon>Actinomycetes</taxon>
        <taxon>Micrococcales</taxon>
        <taxon>Jonesiaceae</taxon>
        <taxon>Flavimobilis</taxon>
    </lineage>
</organism>
<sequence>MTRSLDEAVHAVHDVTSLPYGSSRTARILAEVERIEAEGPVEALAFAYNTLVDAYVWGEEVDKAFVPFTRALRLYDERPDVFDGADAHSLFWSFKWMTGHLVDFPGVSSAQIDATLADMERRFVIAGHGLNAVRHSNFRWQQHSNPDPAAVAEAYEAWVATPRDAYSQCEACEPGDRAAYLVGAGRGDEAVRIIESVLPEEPSCATEPADMLAYLQLAYLDQGDAEGVARAHFLGLGHLEGPYDLCGPHARNAEVLGRTGNTERALRMIARVTDVLVGSRSPGERLMVLTHVGIGARALAQADPSTPVSLPGVPARDVAALAAWVEAEADTIAAAFDARNGNDACSRHLVLARGRAARTLDVDLAVLRLEGLAGATVAAAPGTSDLPPADTVDALLASAAAVEDSDPRTAAVLYRTAARDAEEAGLLPTAGFALAEAAQLAALLDDHAGAAAGFRRALGLLHAGGVDARDTAPVARAAARVTTLDDDVVALLATFDRLVDVLGGSSPGAAGGAAPGHGTAFAARESAADAAELLELRDSRARLLATAGRLVDAAAEAFALTALHGAAGNRLDEAHAAWLAGRCLAGTGDHEGALEPLVRAATLFRAQRRRQLSTSVSDEVLDVLGRLGRSDEASLVLAEIAGEGR</sequence>
<evidence type="ECO:0008006" key="3">
    <source>
        <dbReference type="Google" id="ProtNLM"/>
    </source>
</evidence>
<evidence type="ECO:0000313" key="1">
    <source>
        <dbReference type="EMBL" id="MBD9699677.1"/>
    </source>
</evidence>
<protein>
    <recommendedName>
        <fullName evidence="3">Tetratricopeptide repeat protein</fullName>
    </recommendedName>
</protein>
<proteinExistence type="predicted"/>
<dbReference type="Proteomes" id="UP000642107">
    <property type="component" value="Unassembled WGS sequence"/>
</dbReference>